<dbReference type="EMBL" id="CM056744">
    <property type="protein sequence ID" value="KAJ8665153.1"/>
    <property type="molecule type" value="Genomic_DNA"/>
</dbReference>
<keyword evidence="2" id="KW-1185">Reference proteome</keyword>
<comment type="caution">
    <text evidence="1">The sequence shown here is derived from an EMBL/GenBank/DDBJ whole genome shotgun (WGS) entry which is preliminary data.</text>
</comment>
<name>A0ACC2N203_9HYME</name>
<accession>A0ACC2N203</accession>
<dbReference type="Proteomes" id="UP001239111">
    <property type="component" value="Chromosome 4"/>
</dbReference>
<evidence type="ECO:0000313" key="1">
    <source>
        <dbReference type="EMBL" id="KAJ8665153.1"/>
    </source>
</evidence>
<reference evidence="1" key="1">
    <citation type="submission" date="2023-04" db="EMBL/GenBank/DDBJ databases">
        <title>A chromosome-level genome assembly of the parasitoid wasp Eretmocerus hayati.</title>
        <authorList>
            <person name="Zhong Y."/>
            <person name="Liu S."/>
            <person name="Liu Y."/>
        </authorList>
    </citation>
    <scope>NUCLEOTIDE SEQUENCE</scope>
    <source>
        <strain evidence="1">ZJU_SS_LIU_2023</strain>
    </source>
</reference>
<gene>
    <name evidence="1" type="ORF">QAD02_006815</name>
</gene>
<evidence type="ECO:0000313" key="2">
    <source>
        <dbReference type="Proteomes" id="UP001239111"/>
    </source>
</evidence>
<organism evidence="1 2">
    <name type="scientific">Eretmocerus hayati</name>
    <dbReference type="NCBI Taxonomy" id="131215"/>
    <lineage>
        <taxon>Eukaryota</taxon>
        <taxon>Metazoa</taxon>
        <taxon>Ecdysozoa</taxon>
        <taxon>Arthropoda</taxon>
        <taxon>Hexapoda</taxon>
        <taxon>Insecta</taxon>
        <taxon>Pterygota</taxon>
        <taxon>Neoptera</taxon>
        <taxon>Endopterygota</taxon>
        <taxon>Hymenoptera</taxon>
        <taxon>Apocrita</taxon>
        <taxon>Proctotrupomorpha</taxon>
        <taxon>Chalcidoidea</taxon>
        <taxon>Aphelinidae</taxon>
        <taxon>Aphelininae</taxon>
        <taxon>Eretmocerus</taxon>
    </lineage>
</organism>
<protein>
    <submittedName>
        <fullName evidence="1">Uncharacterized protein</fullName>
    </submittedName>
</protein>
<sequence length="231" mass="26311">MSKNTCCVVNCTNDGRDSRHLFFSFPMSKSKSDQIALLIAAMKRKNADGSPWVPKPHHRICSAHFIGNDKSSDERSPSYVATIPPPPLIYKVEKIDKKSVSARYQRLLNRHNKHSIEDASTLEESLVNRIDSNPEDQVLQNVRDHNPVDIICDPIERVTVDKDCQIESFDSNEHHMSSNTFFICKSEKRSHSHVEIQTDVILNTREILGTKKKQMKMYSKKCGAAQKVMSD</sequence>
<proteinExistence type="predicted"/>